<keyword evidence="4" id="KW-1185">Reference proteome</keyword>
<dbReference type="Proteomes" id="UP001324427">
    <property type="component" value="Unassembled WGS sequence"/>
</dbReference>
<feature type="transmembrane region" description="Helical" evidence="2">
    <location>
        <begin position="130"/>
        <end position="151"/>
    </location>
</feature>
<keyword evidence="2" id="KW-0812">Transmembrane</keyword>
<keyword evidence="2" id="KW-0472">Membrane</keyword>
<gene>
    <name evidence="3" type="ORF">LTR36_010249</name>
</gene>
<feature type="region of interest" description="Disordered" evidence="1">
    <location>
        <begin position="1"/>
        <end position="35"/>
    </location>
</feature>
<evidence type="ECO:0000256" key="2">
    <source>
        <dbReference type="SAM" id="Phobius"/>
    </source>
</evidence>
<reference evidence="3 4" key="1">
    <citation type="submission" date="2021-11" db="EMBL/GenBank/DDBJ databases">
        <title>Black yeast isolated from Biological Soil Crust.</title>
        <authorList>
            <person name="Kurbessoian T."/>
        </authorList>
    </citation>
    <scope>NUCLEOTIDE SEQUENCE [LARGE SCALE GENOMIC DNA]</scope>
    <source>
        <strain evidence="3 4">CCFEE 5522</strain>
    </source>
</reference>
<dbReference type="AlphaFoldDB" id="A0AAV9JSC0"/>
<evidence type="ECO:0000313" key="4">
    <source>
        <dbReference type="Proteomes" id="UP001324427"/>
    </source>
</evidence>
<proteinExistence type="predicted"/>
<accession>A0AAV9JSC0</accession>
<feature type="transmembrane region" description="Helical" evidence="2">
    <location>
        <begin position="98"/>
        <end position="118"/>
    </location>
</feature>
<feature type="compositionally biased region" description="Polar residues" evidence="1">
    <location>
        <begin position="15"/>
        <end position="26"/>
    </location>
</feature>
<comment type="caution">
    <text evidence="3">The sequence shown here is derived from an EMBL/GenBank/DDBJ whole genome shotgun (WGS) entry which is preliminary data.</text>
</comment>
<sequence>MASRSKSGAHRDIASDTSTQSRSGSKTRLLPEPMDADGPCDYASDFTSLGTLLQMFSGGAIAPSQTTYDSITLLLTAPTEAERDTLTKQWRDHKLEELNFIGVVGALLAGCLTSTGSWPTVLSNGQEAPWTVRTCWFVGIVFALFAVLTAAQQSMRLHRLSAHRDALRNIRHFMGARTRDREGLVTIRPRRLQVYGWQASIVSGIDG</sequence>
<keyword evidence="2" id="KW-1133">Transmembrane helix</keyword>
<evidence type="ECO:0000256" key="1">
    <source>
        <dbReference type="SAM" id="MobiDB-lite"/>
    </source>
</evidence>
<protein>
    <submittedName>
        <fullName evidence="3">Uncharacterized protein</fullName>
    </submittedName>
</protein>
<dbReference type="EMBL" id="JAVFHQ010000008">
    <property type="protein sequence ID" value="KAK4548378.1"/>
    <property type="molecule type" value="Genomic_DNA"/>
</dbReference>
<organism evidence="3 4">
    <name type="scientific">Oleoguttula mirabilis</name>
    <dbReference type="NCBI Taxonomy" id="1507867"/>
    <lineage>
        <taxon>Eukaryota</taxon>
        <taxon>Fungi</taxon>
        <taxon>Dikarya</taxon>
        <taxon>Ascomycota</taxon>
        <taxon>Pezizomycotina</taxon>
        <taxon>Dothideomycetes</taxon>
        <taxon>Dothideomycetidae</taxon>
        <taxon>Mycosphaerellales</taxon>
        <taxon>Teratosphaeriaceae</taxon>
        <taxon>Oleoguttula</taxon>
    </lineage>
</organism>
<name>A0AAV9JSC0_9PEZI</name>
<evidence type="ECO:0000313" key="3">
    <source>
        <dbReference type="EMBL" id="KAK4548378.1"/>
    </source>
</evidence>